<dbReference type="EMBL" id="CM031823">
    <property type="protein sequence ID" value="KAG6627027.1"/>
    <property type="molecule type" value="Genomic_DNA"/>
</dbReference>
<dbReference type="GO" id="GO:0035312">
    <property type="term" value="F:5'-3' DNA exonuclease activity"/>
    <property type="evidence" value="ECO:0007669"/>
    <property type="project" value="TreeGrafter"/>
</dbReference>
<dbReference type="PROSITE" id="PS50105">
    <property type="entry name" value="SAM_DOMAIN"/>
    <property type="match status" value="1"/>
</dbReference>
<dbReference type="GO" id="GO:0006303">
    <property type="term" value="P:double-strand break repair via nonhomologous end joining"/>
    <property type="evidence" value="ECO:0007669"/>
    <property type="project" value="TreeGrafter"/>
</dbReference>
<dbReference type="Pfam" id="PF07522">
    <property type="entry name" value="DRMBL"/>
    <property type="match status" value="1"/>
</dbReference>
<dbReference type="GO" id="GO:0003684">
    <property type="term" value="F:damaged DNA binding"/>
    <property type="evidence" value="ECO:0007669"/>
    <property type="project" value="TreeGrafter"/>
</dbReference>
<evidence type="ECO:0000313" key="4">
    <source>
        <dbReference type="Proteomes" id="UP000811609"/>
    </source>
</evidence>
<comment type="caution">
    <text evidence="3">The sequence shown here is derived from an EMBL/GenBank/DDBJ whole genome shotgun (WGS) entry which is preliminary data.</text>
</comment>
<dbReference type="CDD" id="cd16273">
    <property type="entry name" value="SNM1A-1C-like_MBL-fold"/>
    <property type="match status" value="1"/>
</dbReference>
<dbReference type="InterPro" id="IPR001660">
    <property type="entry name" value="SAM"/>
</dbReference>
<dbReference type="PANTHER" id="PTHR23240:SF6">
    <property type="entry name" value="DNA CROSS-LINK REPAIR 1A PROTEIN"/>
    <property type="match status" value="1"/>
</dbReference>
<evidence type="ECO:0000256" key="1">
    <source>
        <dbReference type="SAM" id="MobiDB-lite"/>
    </source>
</evidence>
<evidence type="ECO:0000313" key="3">
    <source>
        <dbReference type="EMBL" id="KAG6627027.1"/>
    </source>
</evidence>
<protein>
    <recommendedName>
        <fullName evidence="2">SAM domain-containing protein</fullName>
    </recommendedName>
</protein>
<gene>
    <name evidence="3" type="ORF">CIPAW_15G094000</name>
</gene>
<dbReference type="FunFam" id="3.60.15.10:FF:000027">
    <property type="entry name" value="DNA ligase 6"/>
    <property type="match status" value="1"/>
</dbReference>
<dbReference type="GO" id="GO:0036297">
    <property type="term" value="P:interstrand cross-link repair"/>
    <property type="evidence" value="ECO:0007669"/>
    <property type="project" value="TreeGrafter"/>
</dbReference>
<dbReference type="FunFam" id="3.40.50.12650:FF:000004">
    <property type="entry name" value="DNA cross-link repair 1A protein"/>
    <property type="match status" value="1"/>
</dbReference>
<feature type="compositionally biased region" description="Polar residues" evidence="1">
    <location>
        <begin position="23"/>
        <end position="39"/>
    </location>
</feature>
<organism evidence="3 4">
    <name type="scientific">Carya illinoinensis</name>
    <name type="common">Pecan</name>
    <dbReference type="NCBI Taxonomy" id="32201"/>
    <lineage>
        <taxon>Eukaryota</taxon>
        <taxon>Viridiplantae</taxon>
        <taxon>Streptophyta</taxon>
        <taxon>Embryophyta</taxon>
        <taxon>Tracheophyta</taxon>
        <taxon>Spermatophyta</taxon>
        <taxon>Magnoliopsida</taxon>
        <taxon>eudicotyledons</taxon>
        <taxon>Gunneridae</taxon>
        <taxon>Pentapetalae</taxon>
        <taxon>rosids</taxon>
        <taxon>fabids</taxon>
        <taxon>Fagales</taxon>
        <taxon>Juglandaceae</taxon>
        <taxon>Carya</taxon>
    </lineage>
</organism>
<dbReference type="PANTHER" id="PTHR23240">
    <property type="entry name" value="DNA CROSS-LINK REPAIR PROTEIN PSO2/SNM1-RELATED"/>
    <property type="match status" value="1"/>
</dbReference>
<accession>A0A8T1NDI5</accession>
<dbReference type="InterPro" id="IPR001279">
    <property type="entry name" value="Metallo-B-lactamas"/>
</dbReference>
<dbReference type="SMART" id="SM00849">
    <property type="entry name" value="Lactamase_B"/>
    <property type="match status" value="1"/>
</dbReference>
<dbReference type="CDD" id="cd09487">
    <property type="entry name" value="SAM_superfamily"/>
    <property type="match status" value="1"/>
</dbReference>
<dbReference type="Proteomes" id="UP000811609">
    <property type="component" value="Chromosome 15"/>
</dbReference>
<feature type="domain" description="SAM" evidence="2">
    <location>
        <begin position="241"/>
        <end position="279"/>
    </location>
</feature>
<feature type="compositionally biased region" description="Low complexity" evidence="1">
    <location>
        <begin position="45"/>
        <end position="54"/>
    </location>
</feature>
<dbReference type="InterPro" id="IPR011084">
    <property type="entry name" value="DRMBL"/>
</dbReference>
<dbReference type="AlphaFoldDB" id="A0A8T1NDI5"/>
<name>A0A8T1NDI5_CARIL</name>
<evidence type="ECO:0000259" key="2">
    <source>
        <dbReference type="PROSITE" id="PS50105"/>
    </source>
</evidence>
<reference evidence="3" key="1">
    <citation type="submission" date="2020-12" db="EMBL/GenBank/DDBJ databases">
        <title>WGS assembly of Carya illinoinensis cv. Pawnee.</title>
        <authorList>
            <person name="Platts A."/>
            <person name="Shu S."/>
            <person name="Wright S."/>
            <person name="Barry K."/>
            <person name="Edger P."/>
            <person name="Pires J.C."/>
            <person name="Schmutz J."/>
        </authorList>
    </citation>
    <scope>NUCLEOTIDE SEQUENCE</scope>
    <source>
        <tissue evidence="3">Leaf</tissue>
    </source>
</reference>
<dbReference type="Pfam" id="PF00536">
    <property type="entry name" value="SAM_1"/>
    <property type="match status" value="1"/>
</dbReference>
<feature type="region of interest" description="Disordered" evidence="1">
    <location>
        <begin position="1"/>
        <end position="91"/>
    </location>
</feature>
<proteinExistence type="predicted"/>
<keyword evidence="4" id="KW-1185">Reference proteome</keyword>
<sequence length="598" mass="67645">MASRSETFATLDDDDDNDFQIPLAQTTTTSTHSCRSLISSRRPLKSSNSNFYSSKKLKRTGKENVPESTSSAHVKESQSDTPSLPNPTLPALDARQNIKVDNDSSALDCDAKRELLKTREGYLCNSVESRLMNSRVDFAVNDDFEVGPELDVLLNLSSDVEEGDRNVVNGEAFHPQERNGLDGDGVFVQIRCPLCGIDISGMSNVQRQIHSNDCLDKGEAQVQDITVPSDESEPQIHRPIVDISPVLEWVRSLGLERYGDIFAREEIDWDTLQWLTEEDAFRYLRGDCSHWFLTHFHMDHYQGLTRSFCHGKIYCSSITATLVNIKIGIPWDRLQILQLNQKINIAGVDVTCLDANHCPGSIMILFEPPNGKAILHTGDFRFCQEMTSMPVLQSRPIHTLILDTTYCNPQYDFPKQEAVIQFVIDCIQAEAFNPKTLFLIGSYTIGKERLFLEVARVLRKKVYVTAAKLHILRCLGFSEEDMQWFTVNEQESHIHVVPMWTLASFKRLKHISDQYVGRFSLIVAFSPTGWTFGKGKKKSPGRRWQQGTVIRYEVPYSEHCSFTELRDFFKLVSPMNVIPSVNNDGPDSANAMISLLSS</sequence>